<evidence type="ECO:0000256" key="5">
    <source>
        <dbReference type="ARBA" id="ARBA00023163"/>
    </source>
</evidence>
<evidence type="ECO:0000256" key="3">
    <source>
        <dbReference type="ARBA" id="ARBA00023082"/>
    </source>
</evidence>
<keyword evidence="9" id="KW-1185">Reference proteome</keyword>
<protein>
    <submittedName>
        <fullName evidence="8">Sigma-70 family RNA polymerase sigma factor</fullName>
    </submittedName>
</protein>
<dbReference type="PANTHER" id="PTHR43133:SF8">
    <property type="entry name" value="RNA POLYMERASE SIGMA FACTOR HI_1459-RELATED"/>
    <property type="match status" value="1"/>
</dbReference>
<dbReference type="GO" id="GO:0006352">
    <property type="term" value="P:DNA-templated transcription initiation"/>
    <property type="evidence" value="ECO:0007669"/>
    <property type="project" value="InterPro"/>
</dbReference>
<keyword evidence="3" id="KW-0731">Sigma factor</keyword>
<keyword evidence="4" id="KW-0238">DNA-binding</keyword>
<dbReference type="Proteomes" id="UP000488299">
    <property type="component" value="Unassembled WGS sequence"/>
</dbReference>
<dbReference type="SUPFAM" id="SSF88659">
    <property type="entry name" value="Sigma3 and sigma4 domains of RNA polymerase sigma factors"/>
    <property type="match status" value="1"/>
</dbReference>
<dbReference type="RefSeq" id="WP_019986525.1">
    <property type="nucleotide sequence ID" value="NZ_WELI01000005.1"/>
</dbReference>
<feature type="domain" description="RNA polymerase sigma-70 region 2" evidence="6">
    <location>
        <begin position="26"/>
        <end position="92"/>
    </location>
</feature>
<accession>A0A7J5TY60</accession>
<evidence type="ECO:0000256" key="4">
    <source>
        <dbReference type="ARBA" id="ARBA00023125"/>
    </source>
</evidence>
<evidence type="ECO:0000259" key="7">
    <source>
        <dbReference type="Pfam" id="PF04545"/>
    </source>
</evidence>
<dbReference type="PANTHER" id="PTHR43133">
    <property type="entry name" value="RNA POLYMERASE ECF-TYPE SIGMA FACTO"/>
    <property type="match status" value="1"/>
</dbReference>
<dbReference type="Gene3D" id="1.10.10.10">
    <property type="entry name" value="Winged helix-like DNA-binding domain superfamily/Winged helix DNA-binding domain"/>
    <property type="match status" value="1"/>
</dbReference>
<dbReference type="GO" id="GO:0003677">
    <property type="term" value="F:DNA binding"/>
    <property type="evidence" value="ECO:0007669"/>
    <property type="project" value="UniProtKB-KW"/>
</dbReference>
<reference evidence="8 9" key="1">
    <citation type="submission" date="2019-10" db="EMBL/GenBank/DDBJ databases">
        <title>Rudanella paleaurantiibacter sp. nov., isolated from sludge.</title>
        <authorList>
            <person name="Xu S.Q."/>
        </authorList>
    </citation>
    <scope>NUCLEOTIDE SEQUENCE [LARGE SCALE GENOMIC DNA]</scope>
    <source>
        <strain evidence="8 9">HX-22-17</strain>
    </source>
</reference>
<evidence type="ECO:0000313" key="9">
    <source>
        <dbReference type="Proteomes" id="UP000488299"/>
    </source>
</evidence>
<comment type="similarity">
    <text evidence="1">Belongs to the sigma-70 factor family. ECF subfamily.</text>
</comment>
<gene>
    <name evidence="8" type="ORF">F5984_12925</name>
</gene>
<organism evidence="8 9">
    <name type="scientific">Rudanella paleaurantiibacter</name>
    <dbReference type="NCBI Taxonomy" id="2614655"/>
    <lineage>
        <taxon>Bacteria</taxon>
        <taxon>Pseudomonadati</taxon>
        <taxon>Bacteroidota</taxon>
        <taxon>Cytophagia</taxon>
        <taxon>Cytophagales</taxon>
        <taxon>Cytophagaceae</taxon>
        <taxon>Rudanella</taxon>
    </lineage>
</organism>
<evidence type="ECO:0000256" key="1">
    <source>
        <dbReference type="ARBA" id="ARBA00010641"/>
    </source>
</evidence>
<dbReference type="InterPro" id="IPR007627">
    <property type="entry name" value="RNA_pol_sigma70_r2"/>
</dbReference>
<dbReference type="EMBL" id="WELI01000005">
    <property type="protein sequence ID" value="KAB7730079.1"/>
    <property type="molecule type" value="Genomic_DNA"/>
</dbReference>
<dbReference type="InterPro" id="IPR013325">
    <property type="entry name" value="RNA_pol_sigma_r2"/>
</dbReference>
<evidence type="ECO:0000256" key="2">
    <source>
        <dbReference type="ARBA" id="ARBA00023015"/>
    </source>
</evidence>
<dbReference type="Pfam" id="PF04545">
    <property type="entry name" value="Sigma70_r4"/>
    <property type="match status" value="1"/>
</dbReference>
<evidence type="ECO:0000313" key="8">
    <source>
        <dbReference type="EMBL" id="KAB7730079.1"/>
    </source>
</evidence>
<dbReference type="InterPro" id="IPR039425">
    <property type="entry name" value="RNA_pol_sigma-70-like"/>
</dbReference>
<proteinExistence type="inferred from homology"/>
<keyword evidence="2" id="KW-0805">Transcription regulation</keyword>
<dbReference type="Pfam" id="PF04542">
    <property type="entry name" value="Sigma70_r2"/>
    <property type="match status" value="1"/>
</dbReference>
<dbReference type="InterPro" id="IPR014284">
    <property type="entry name" value="RNA_pol_sigma-70_dom"/>
</dbReference>
<evidence type="ECO:0000259" key="6">
    <source>
        <dbReference type="Pfam" id="PF04542"/>
    </source>
</evidence>
<dbReference type="GO" id="GO:0016987">
    <property type="term" value="F:sigma factor activity"/>
    <property type="evidence" value="ECO:0007669"/>
    <property type="project" value="UniProtKB-KW"/>
</dbReference>
<keyword evidence="5" id="KW-0804">Transcription</keyword>
<name>A0A7J5TY60_9BACT</name>
<dbReference type="Gene3D" id="1.10.1740.10">
    <property type="match status" value="1"/>
</dbReference>
<dbReference type="AlphaFoldDB" id="A0A7J5TY60"/>
<comment type="caution">
    <text evidence="8">The sequence shown here is derived from an EMBL/GenBank/DDBJ whole genome shotgun (WGS) entry which is preliminary data.</text>
</comment>
<dbReference type="InterPro" id="IPR036388">
    <property type="entry name" value="WH-like_DNA-bd_sf"/>
</dbReference>
<dbReference type="NCBIfam" id="TIGR02937">
    <property type="entry name" value="sigma70-ECF"/>
    <property type="match status" value="1"/>
</dbReference>
<feature type="domain" description="RNA polymerase sigma-70 region 4" evidence="7">
    <location>
        <begin position="126"/>
        <end position="173"/>
    </location>
</feature>
<dbReference type="SUPFAM" id="SSF88946">
    <property type="entry name" value="Sigma2 domain of RNA polymerase sigma factors"/>
    <property type="match status" value="1"/>
</dbReference>
<dbReference type="InterPro" id="IPR013324">
    <property type="entry name" value="RNA_pol_sigma_r3/r4-like"/>
</dbReference>
<sequence>MKHSVKDEELVRLYLHTRQNAYFEQLYKRYVGKVYRRCFSLTKNPTQAEDFTHDIFLRIHSGLSRFQERSAFATWLYAISYNYCMDQLRLTNRANLIELDESAHNLPDTNDTEHLEQRLRHLSVVMENMSLEETMLIRLKYEDDLDIKEIARQYNLKDSAIKMRLKRTRDKIRRMYFEYHD</sequence>
<dbReference type="InterPro" id="IPR007630">
    <property type="entry name" value="RNA_pol_sigma70_r4"/>
</dbReference>